<keyword evidence="3" id="KW-1185">Reference proteome</keyword>
<evidence type="ECO:0000313" key="3">
    <source>
        <dbReference type="Proteomes" id="UP000185511"/>
    </source>
</evidence>
<dbReference type="AlphaFoldDB" id="A0AAC9LCA5"/>
<accession>A0AAC9LCA5</accession>
<organism evidence="2 3">
    <name type="scientific">Actinoalloteichus fjordicus</name>
    <dbReference type="NCBI Taxonomy" id="1612552"/>
    <lineage>
        <taxon>Bacteria</taxon>
        <taxon>Bacillati</taxon>
        <taxon>Actinomycetota</taxon>
        <taxon>Actinomycetes</taxon>
        <taxon>Pseudonocardiales</taxon>
        <taxon>Pseudonocardiaceae</taxon>
        <taxon>Actinoalloteichus</taxon>
    </lineage>
</organism>
<name>A0AAC9LCA5_9PSEU</name>
<dbReference type="Pfam" id="PF13460">
    <property type="entry name" value="NAD_binding_10"/>
    <property type="match status" value="1"/>
</dbReference>
<gene>
    <name evidence="2" type="ORF">UA74_15550</name>
</gene>
<dbReference type="KEGG" id="acad:UA74_15550"/>
<dbReference type="Gene3D" id="3.40.50.720">
    <property type="entry name" value="NAD(P)-binding Rossmann-like Domain"/>
    <property type="match status" value="1"/>
</dbReference>
<dbReference type="RefSeq" id="WP_075764615.1">
    <property type="nucleotide sequence ID" value="NZ_CP016076.1"/>
</dbReference>
<evidence type="ECO:0000313" key="2">
    <source>
        <dbReference type="EMBL" id="APU15163.1"/>
    </source>
</evidence>
<reference evidence="3" key="1">
    <citation type="submission" date="2016-06" db="EMBL/GenBank/DDBJ databases">
        <title>Complete genome sequence of Actinoalloteichus fjordicus DSM 46855 (=ADI127-17), type strain of the new species Actinoalloteichus fjordicus.</title>
        <authorList>
            <person name="Ruckert C."/>
            <person name="Nouioui I."/>
            <person name="Willmese J."/>
            <person name="van Wezel G."/>
            <person name="Klenk H.-P."/>
            <person name="Kalinowski J."/>
            <person name="Zotchev S.B."/>
        </authorList>
    </citation>
    <scope>NUCLEOTIDE SEQUENCE [LARGE SCALE GENOMIC DNA]</scope>
    <source>
        <strain evidence="3">ADI127-7</strain>
    </source>
</reference>
<dbReference type="PANTHER" id="PTHR15020:SF50">
    <property type="entry name" value="UPF0659 PROTEIN YMR090W"/>
    <property type="match status" value="1"/>
</dbReference>
<feature type="domain" description="NAD(P)-binding" evidence="1">
    <location>
        <begin position="7"/>
        <end position="192"/>
    </location>
</feature>
<sequence>MKVFQIGAAGGVGRRLACLLVQRGDQVSGMYRRPEQADTVHDSGAAPIAGDLISDTVEQLAEKMIGHDAVAFSARAHGTDMDQTTAIDGTGLQKAAQAAEHAGAKRFVLVSVFPEALRGAAEPSAGFEHYAAAKKEADAYLAGTGLDWVIVRPGTLTHEQGTGLVTAGPAVVYGDVPRDDVAAFIAGALSEPEVNRQIVELTRGEDRSGGP</sequence>
<dbReference type="PANTHER" id="PTHR15020">
    <property type="entry name" value="FLAVIN REDUCTASE-RELATED"/>
    <property type="match status" value="1"/>
</dbReference>
<protein>
    <submittedName>
        <fullName evidence="2">NADH(P)-binding</fullName>
    </submittedName>
</protein>
<dbReference type="InterPro" id="IPR016040">
    <property type="entry name" value="NAD(P)-bd_dom"/>
</dbReference>
<dbReference type="InterPro" id="IPR036291">
    <property type="entry name" value="NAD(P)-bd_dom_sf"/>
</dbReference>
<dbReference type="EMBL" id="CP016076">
    <property type="protein sequence ID" value="APU15163.1"/>
    <property type="molecule type" value="Genomic_DNA"/>
</dbReference>
<evidence type="ECO:0000259" key="1">
    <source>
        <dbReference type="Pfam" id="PF13460"/>
    </source>
</evidence>
<dbReference type="SUPFAM" id="SSF51735">
    <property type="entry name" value="NAD(P)-binding Rossmann-fold domains"/>
    <property type="match status" value="1"/>
</dbReference>
<proteinExistence type="predicted"/>
<dbReference type="Proteomes" id="UP000185511">
    <property type="component" value="Chromosome"/>
</dbReference>